<dbReference type="AlphaFoldDB" id="A0A6P1TQD4"/>
<dbReference type="SUPFAM" id="SSF48498">
    <property type="entry name" value="Tetracyclin repressor-like, C-terminal domain"/>
    <property type="match status" value="1"/>
</dbReference>
<dbReference type="PROSITE" id="PS50977">
    <property type="entry name" value="HTH_TETR_2"/>
    <property type="match status" value="1"/>
</dbReference>
<dbReference type="InterPro" id="IPR009057">
    <property type="entry name" value="Homeodomain-like_sf"/>
</dbReference>
<keyword evidence="5" id="KW-1185">Reference proteome</keyword>
<sequence>MGQGALTKERIFQAALKAFALHGYEGARMDKIAAEVDINKATLYFHFKSKEDILRELFQDIVLKYRDKMNAIVTGCKDMPCKERLKTIYREYLEYNLDNAEMDFWNRIYYLPPTNLREEIISITSESKKEFVANLACIMEEGIKQKELQQMNPSHMAYTFYNILTCIDLSSGLMSKEQALLEMDNCFEVLWNGIKGM</sequence>
<dbReference type="GO" id="GO:0006355">
    <property type="term" value="P:regulation of DNA-templated transcription"/>
    <property type="evidence" value="ECO:0007669"/>
    <property type="project" value="UniProtKB-ARBA"/>
</dbReference>
<organism evidence="4 5">
    <name type="scientific">Anaerocolumna sedimenticola</name>
    <dbReference type="NCBI Taxonomy" id="2696063"/>
    <lineage>
        <taxon>Bacteria</taxon>
        <taxon>Bacillati</taxon>
        <taxon>Bacillota</taxon>
        <taxon>Clostridia</taxon>
        <taxon>Lachnospirales</taxon>
        <taxon>Lachnospiraceae</taxon>
        <taxon>Anaerocolumna</taxon>
    </lineage>
</organism>
<reference evidence="4 5" key="1">
    <citation type="submission" date="2020-01" db="EMBL/GenBank/DDBJ databases">
        <title>Genome analysis of Anaerocolumna sp. CBA3638.</title>
        <authorList>
            <person name="Kim J."/>
            <person name="Roh S.W."/>
        </authorList>
    </citation>
    <scope>NUCLEOTIDE SEQUENCE [LARGE SCALE GENOMIC DNA]</scope>
    <source>
        <strain evidence="4 5">CBA3638</strain>
    </source>
</reference>
<name>A0A6P1TQD4_9FIRM</name>
<proteinExistence type="predicted"/>
<dbReference type="Pfam" id="PF00440">
    <property type="entry name" value="TetR_N"/>
    <property type="match status" value="1"/>
</dbReference>
<evidence type="ECO:0000313" key="5">
    <source>
        <dbReference type="Proteomes" id="UP000464314"/>
    </source>
</evidence>
<protein>
    <submittedName>
        <fullName evidence="4">TetR family transcriptional regulator</fullName>
    </submittedName>
</protein>
<evidence type="ECO:0000313" key="4">
    <source>
        <dbReference type="EMBL" id="QHQ61986.1"/>
    </source>
</evidence>
<dbReference type="PANTHER" id="PTHR30328">
    <property type="entry name" value="TRANSCRIPTIONAL REPRESSOR"/>
    <property type="match status" value="1"/>
</dbReference>
<feature type="domain" description="HTH tetR-type" evidence="3">
    <location>
        <begin position="5"/>
        <end position="65"/>
    </location>
</feature>
<dbReference type="Gene3D" id="1.10.357.10">
    <property type="entry name" value="Tetracycline Repressor, domain 2"/>
    <property type="match status" value="1"/>
</dbReference>
<dbReference type="Gene3D" id="1.10.10.60">
    <property type="entry name" value="Homeodomain-like"/>
    <property type="match status" value="1"/>
</dbReference>
<gene>
    <name evidence="4" type="ORF">Ana3638_15310</name>
</gene>
<dbReference type="RefSeq" id="WP_161838811.1">
    <property type="nucleotide sequence ID" value="NZ_CP048000.1"/>
</dbReference>
<dbReference type="GO" id="GO:0003677">
    <property type="term" value="F:DNA binding"/>
    <property type="evidence" value="ECO:0007669"/>
    <property type="project" value="UniProtKB-UniRule"/>
</dbReference>
<accession>A0A6P1TQD4</accession>
<evidence type="ECO:0000259" key="3">
    <source>
        <dbReference type="PROSITE" id="PS50977"/>
    </source>
</evidence>
<dbReference type="SUPFAM" id="SSF46689">
    <property type="entry name" value="Homeodomain-like"/>
    <property type="match status" value="1"/>
</dbReference>
<dbReference type="Proteomes" id="UP000464314">
    <property type="component" value="Chromosome"/>
</dbReference>
<dbReference type="KEGG" id="anr:Ana3638_15310"/>
<feature type="DNA-binding region" description="H-T-H motif" evidence="2">
    <location>
        <begin position="28"/>
        <end position="47"/>
    </location>
</feature>
<evidence type="ECO:0000256" key="2">
    <source>
        <dbReference type="PROSITE-ProRule" id="PRU00335"/>
    </source>
</evidence>
<dbReference type="PANTHER" id="PTHR30328:SF54">
    <property type="entry name" value="HTH-TYPE TRANSCRIPTIONAL REPRESSOR SCO4008"/>
    <property type="match status" value="1"/>
</dbReference>
<dbReference type="InterPro" id="IPR050109">
    <property type="entry name" value="HTH-type_TetR-like_transc_reg"/>
</dbReference>
<evidence type="ECO:0000256" key="1">
    <source>
        <dbReference type="ARBA" id="ARBA00023125"/>
    </source>
</evidence>
<dbReference type="InterPro" id="IPR036271">
    <property type="entry name" value="Tet_transcr_reg_TetR-rel_C_sf"/>
</dbReference>
<dbReference type="PRINTS" id="PR00455">
    <property type="entry name" value="HTHTETR"/>
</dbReference>
<dbReference type="InterPro" id="IPR001647">
    <property type="entry name" value="HTH_TetR"/>
</dbReference>
<dbReference type="EMBL" id="CP048000">
    <property type="protein sequence ID" value="QHQ61986.1"/>
    <property type="molecule type" value="Genomic_DNA"/>
</dbReference>
<keyword evidence="1 2" id="KW-0238">DNA-binding</keyword>